<evidence type="ECO:0000313" key="4">
    <source>
        <dbReference type="Proteomes" id="UP001550044"/>
    </source>
</evidence>
<feature type="domain" description="Amidohydrolase-related" evidence="2">
    <location>
        <begin position="9"/>
        <end position="280"/>
    </location>
</feature>
<dbReference type="SUPFAM" id="SSF51556">
    <property type="entry name" value="Metallo-dependent hydrolases"/>
    <property type="match status" value="1"/>
</dbReference>
<evidence type="ECO:0000256" key="1">
    <source>
        <dbReference type="ARBA" id="ARBA00038310"/>
    </source>
</evidence>
<sequence>MAPRMKAGIDAHVHLWDRAVDPQDWIDAETMVPIARDFGARDLSDMLASTGLGGAVVVQSSNSLDESIRLAGLDSSAIAGLVAWVDLAAEVGPQLDRIRENAAVPVVGVRHLAHIDPDPEWMTREEISAGLEVLEREDLCFDLVVREWQLPQATSLAARHSGLRFVLDHLGGPPGPGQDRSTWASRLRELAGRPNVVAKVSGLTSGLTPGSWRAADLAAPVTTALDSFGPERLLYGSDWPLAELGGGAAPWKSALENLLDGLSAPERARVFGGNAADVYSLS</sequence>
<dbReference type="Pfam" id="PF04909">
    <property type="entry name" value="Amidohydro_2"/>
    <property type="match status" value="1"/>
</dbReference>
<gene>
    <name evidence="3" type="ORF">ABZV61_36070</name>
</gene>
<keyword evidence="4" id="KW-1185">Reference proteome</keyword>
<dbReference type="PANTHER" id="PTHR43569:SF2">
    <property type="entry name" value="AMIDOHYDROLASE-RELATED DOMAIN-CONTAINING PROTEIN"/>
    <property type="match status" value="1"/>
</dbReference>
<dbReference type="InterPro" id="IPR032466">
    <property type="entry name" value="Metal_Hydrolase"/>
</dbReference>
<name>A0ABV2UJP6_9ACTN</name>
<evidence type="ECO:0000313" key="3">
    <source>
        <dbReference type="EMBL" id="MET8438072.1"/>
    </source>
</evidence>
<dbReference type="InterPro" id="IPR006680">
    <property type="entry name" value="Amidohydro-rel"/>
</dbReference>
<organism evidence="3 4">
    <name type="scientific">Streptomyces sp. 900116325</name>
    <dbReference type="NCBI Taxonomy" id="3154295"/>
    <lineage>
        <taxon>Bacteria</taxon>
        <taxon>Bacillati</taxon>
        <taxon>Actinomycetota</taxon>
        <taxon>Actinomycetes</taxon>
        <taxon>Kitasatosporales</taxon>
        <taxon>Streptomycetaceae</taxon>
        <taxon>Streptomyces</taxon>
    </lineage>
</organism>
<proteinExistence type="inferred from homology"/>
<protein>
    <submittedName>
        <fullName evidence="3">Amidohydrolase family protein</fullName>
    </submittedName>
</protein>
<dbReference type="RefSeq" id="WP_356505421.1">
    <property type="nucleotide sequence ID" value="NZ_JBEXEF010000045.1"/>
</dbReference>
<reference evidence="3 4" key="1">
    <citation type="submission" date="2024-06" db="EMBL/GenBank/DDBJ databases">
        <title>The Natural Products Discovery Center: Release of the First 8490 Sequenced Strains for Exploring Actinobacteria Biosynthetic Diversity.</title>
        <authorList>
            <person name="Kalkreuter E."/>
            <person name="Kautsar S.A."/>
            <person name="Yang D."/>
            <person name="Bader C.D."/>
            <person name="Teijaro C.N."/>
            <person name="Fluegel L."/>
            <person name="Davis C.M."/>
            <person name="Simpson J.R."/>
            <person name="Lauterbach L."/>
            <person name="Steele A.D."/>
            <person name="Gui C."/>
            <person name="Meng S."/>
            <person name="Li G."/>
            <person name="Viehrig K."/>
            <person name="Ye F."/>
            <person name="Su P."/>
            <person name="Kiefer A.F."/>
            <person name="Nichols A."/>
            <person name="Cepeda A.J."/>
            <person name="Yan W."/>
            <person name="Fan B."/>
            <person name="Jiang Y."/>
            <person name="Adhikari A."/>
            <person name="Zheng C.-J."/>
            <person name="Schuster L."/>
            <person name="Cowan T.M."/>
            <person name="Smanski M.J."/>
            <person name="Chevrette M.G."/>
            <person name="De Carvalho L.P.S."/>
            <person name="Shen B."/>
        </authorList>
    </citation>
    <scope>NUCLEOTIDE SEQUENCE [LARGE SCALE GENOMIC DNA]</scope>
    <source>
        <strain evidence="3 4">NPDC005137</strain>
    </source>
</reference>
<dbReference type="EMBL" id="JBEXIP010000050">
    <property type="protein sequence ID" value="MET8438072.1"/>
    <property type="molecule type" value="Genomic_DNA"/>
</dbReference>
<dbReference type="InterPro" id="IPR052350">
    <property type="entry name" value="Metallo-dep_Lactonases"/>
</dbReference>
<dbReference type="Gene3D" id="3.20.20.140">
    <property type="entry name" value="Metal-dependent hydrolases"/>
    <property type="match status" value="1"/>
</dbReference>
<dbReference type="PANTHER" id="PTHR43569">
    <property type="entry name" value="AMIDOHYDROLASE"/>
    <property type="match status" value="1"/>
</dbReference>
<comment type="similarity">
    <text evidence="1">Belongs to the metallo-dependent hydrolases superfamily.</text>
</comment>
<dbReference type="Proteomes" id="UP001550044">
    <property type="component" value="Unassembled WGS sequence"/>
</dbReference>
<comment type="caution">
    <text evidence="3">The sequence shown here is derived from an EMBL/GenBank/DDBJ whole genome shotgun (WGS) entry which is preliminary data.</text>
</comment>
<evidence type="ECO:0000259" key="2">
    <source>
        <dbReference type="Pfam" id="PF04909"/>
    </source>
</evidence>
<accession>A0ABV2UJP6</accession>